<evidence type="ECO:0000256" key="1">
    <source>
        <dbReference type="SAM" id="Phobius"/>
    </source>
</evidence>
<name>A0A6J6DDK1_9ZZZZ</name>
<keyword evidence="1" id="KW-1133">Transmembrane helix</keyword>
<dbReference type="AlphaFoldDB" id="A0A6J6DDK1"/>
<sequence>MSTARDTWSPAQERRREWFQLAIVFGVSLGASAVYSVVSILRRLAAAEALKDQTATINKPLALDPIFDLVYQLLGIGFALFPVALALYFLWQPGRNPFRDIGLDFRKPWRNLGGGIALAAAIGIPGIGLYLIGHAAGITVTIVPTALNTYWWTTPVLVLAALKAALQEEIIVVAFLFAKLRNLGARPWLIIAVSALVRGSYHLYQGFGPFIGNALMGVVFGWAYLRWGRVMSLVIAHWILDIVSFTGYAVVAALAPGFLPGT</sequence>
<feature type="transmembrane region" description="Helical" evidence="1">
    <location>
        <begin position="112"/>
        <end position="132"/>
    </location>
</feature>
<feature type="transmembrane region" description="Helical" evidence="1">
    <location>
        <begin position="210"/>
        <end position="227"/>
    </location>
</feature>
<dbReference type="Pfam" id="PF02517">
    <property type="entry name" value="Rce1-like"/>
    <property type="match status" value="1"/>
</dbReference>
<dbReference type="GO" id="GO:0004175">
    <property type="term" value="F:endopeptidase activity"/>
    <property type="evidence" value="ECO:0007669"/>
    <property type="project" value="UniProtKB-ARBA"/>
</dbReference>
<keyword evidence="1" id="KW-0472">Membrane</keyword>
<gene>
    <name evidence="3" type="ORF">UFOPK1591_00635</name>
</gene>
<evidence type="ECO:0000259" key="2">
    <source>
        <dbReference type="Pfam" id="PF02517"/>
    </source>
</evidence>
<protein>
    <submittedName>
        <fullName evidence="3">Unannotated protein</fullName>
    </submittedName>
</protein>
<reference evidence="3" key="1">
    <citation type="submission" date="2020-05" db="EMBL/GenBank/DDBJ databases">
        <authorList>
            <person name="Chiriac C."/>
            <person name="Salcher M."/>
            <person name="Ghai R."/>
            <person name="Kavagutti S V."/>
        </authorList>
    </citation>
    <scope>NUCLEOTIDE SEQUENCE</scope>
</reference>
<dbReference type="GO" id="GO:0080120">
    <property type="term" value="P:CAAX-box protein maturation"/>
    <property type="evidence" value="ECO:0007669"/>
    <property type="project" value="UniProtKB-ARBA"/>
</dbReference>
<keyword evidence="1" id="KW-0812">Transmembrane</keyword>
<feature type="transmembrane region" description="Helical" evidence="1">
    <location>
        <begin position="69"/>
        <end position="91"/>
    </location>
</feature>
<organism evidence="3">
    <name type="scientific">freshwater metagenome</name>
    <dbReference type="NCBI Taxonomy" id="449393"/>
    <lineage>
        <taxon>unclassified sequences</taxon>
        <taxon>metagenomes</taxon>
        <taxon>ecological metagenomes</taxon>
    </lineage>
</organism>
<accession>A0A6J6DDK1</accession>
<feature type="transmembrane region" description="Helical" evidence="1">
    <location>
        <begin position="239"/>
        <end position="259"/>
    </location>
</feature>
<feature type="transmembrane region" description="Helical" evidence="1">
    <location>
        <begin position="21"/>
        <end position="41"/>
    </location>
</feature>
<evidence type="ECO:0000313" key="3">
    <source>
        <dbReference type="EMBL" id="CAB4559568.1"/>
    </source>
</evidence>
<proteinExistence type="predicted"/>
<dbReference type="EMBL" id="CAEZTD010000037">
    <property type="protein sequence ID" value="CAB4559568.1"/>
    <property type="molecule type" value="Genomic_DNA"/>
</dbReference>
<feature type="domain" description="CAAX prenyl protease 2/Lysostaphin resistance protein A-like" evidence="2">
    <location>
        <begin position="151"/>
        <end position="242"/>
    </location>
</feature>
<dbReference type="InterPro" id="IPR003675">
    <property type="entry name" value="Rce1/LyrA-like_dom"/>
</dbReference>